<feature type="domain" description="CCHC-type" evidence="7">
    <location>
        <begin position="332"/>
        <end position="347"/>
    </location>
</feature>
<dbReference type="PANTHER" id="PTHR47103">
    <property type="entry name" value="DNA-BINDING PROTEIN"/>
    <property type="match status" value="1"/>
</dbReference>
<feature type="domain" description="CCHC-type" evidence="7">
    <location>
        <begin position="380"/>
        <end position="395"/>
    </location>
</feature>
<feature type="domain" description="CCHC-type" evidence="7">
    <location>
        <begin position="305"/>
        <end position="321"/>
    </location>
</feature>
<keyword evidence="2" id="KW-0677">Repeat</keyword>
<evidence type="ECO:0000256" key="6">
    <source>
        <dbReference type="SAM" id="MobiDB-lite"/>
    </source>
</evidence>
<evidence type="ECO:0000256" key="2">
    <source>
        <dbReference type="ARBA" id="ARBA00022737"/>
    </source>
</evidence>
<protein>
    <recommendedName>
        <fullName evidence="7">CCHC-type domain-containing protein</fullName>
    </recommendedName>
</protein>
<feature type="compositionally biased region" description="Gly residues" evidence="6">
    <location>
        <begin position="493"/>
        <end position="513"/>
    </location>
</feature>
<keyword evidence="1" id="KW-0479">Metal-binding</keyword>
<keyword evidence="4" id="KW-0862">Zinc</keyword>
<feature type="region of interest" description="Disordered" evidence="6">
    <location>
        <begin position="463"/>
        <end position="513"/>
    </location>
</feature>
<comment type="caution">
    <text evidence="8">The sequence shown here is derived from an EMBL/GenBank/DDBJ whole genome shotgun (WGS) entry which is preliminary data.</text>
</comment>
<name>A0AAN7H076_9PEZI</name>
<evidence type="ECO:0000256" key="4">
    <source>
        <dbReference type="ARBA" id="ARBA00022833"/>
    </source>
</evidence>
<dbReference type="GO" id="GO:0008270">
    <property type="term" value="F:zinc ion binding"/>
    <property type="evidence" value="ECO:0007669"/>
    <property type="project" value="UniProtKB-KW"/>
</dbReference>
<dbReference type="InterPro" id="IPR001878">
    <property type="entry name" value="Znf_CCHC"/>
</dbReference>
<evidence type="ECO:0000313" key="8">
    <source>
        <dbReference type="EMBL" id="KAK4224734.1"/>
    </source>
</evidence>
<feature type="region of interest" description="Disordered" evidence="6">
    <location>
        <begin position="1"/>
        <end position="62"/>
    </location>
</feature>
<proteinExistence type="predicted"/>
<dbReference type="InterPro" id="IPR036875">
    <property type="entry name" value="Znf_CCHC_sf"/>
</dbReference>
<dbReference type="GO" id="GO:0003676">
    <property type="term" value="F:nucleic acid binding"/>
    <property type="evidence" value="ECO:0007669"/>
    <property type="project" value="InterPro"/>
</dbReference>
<feature type="domain" description="CCHC-type" evidence="7">
    <location>
        <begin position="448"/>
        <end position="464"/>
    </location>
</feature>
<evidence type="ECO:0000256" key="1">
    <source>
        <dbReference type="ARBA" id="ARBA00022723"/>
    </source>
</evidence>
<feature type="domain" description="CCHC-type" evidence="7">
    <location>
        <begin position="401"/>
        <end position="416"/>
    </location>
</feature>
<feature type="domain" description="CCHC-type" evidence="7">
    <location>
        <begin position="425"/>
        <end position="440"/>
    </location>
</feature>
<dbReference type="SMART" id="SM00343">
    <property type="entry name" value="ZnF_C2HC"/>
    <property type="match status" value="12"/>
</dbReference>
<dbReference type="PANTHER" id="PTHR47103:SF8">
    <property type="entry name" value="DNA-BINDING PROTEIN"/>
    <property type="match status" value="1"/>
</dbReference>
<feature type="domain" description="CCHC-type" evidence="7">
    <location>
        <begin position="356"/>
        <end position="371"/>
    </location>
</feature>
<evidence type="ECO:0000313" key="9">
    <source>
        <dbReference type="Proteomes" id="UP001301958"/>
    </source>
</evidence>
<dbReference type="Pfam" id="PF00098">
    <property type="entry name" value="zf-CCHC"/>
    <property type="match status" value="9"/>
</dbReference>
<evidence type="ECO:0000259" key="7">
    <source>
        <dbReference type="PROSITE" id="PS50158"/>
    </source>
</evidence>
<dbReference type="Proteomes" id="UP001301958">
    <property type="component" value="Unassembled WGS sequence"/>
</dbReference>
<feature type="domain" description="CCHC-type" evidence="7">
    <location>
        <begin position="74"/>
        <end position="89"/>
    </location>
</feature>
<keyword evidence="9" id="KW-1185">Reference proteome</keyword>
<sequence>MSWDNAGSAAATGYEWNTSSAGADEWNTGSNKAGGDAKWATPVAEAKLDDNSGGYSGGGDGDGDGAGAGKRGGCFNCGENGHNKSDCSNPAKPPGPCRRCSKEGHFAKECPDAPPMTCSGCGASDHLRRSCPTAEPLVCKECGSLEHTISRCPERKCESCRQTGHLATTCENARVVNRDDVEDKSIEEAWEMIMTAVADRDIDDVKQAIQIYVKANPDCTYQNLESAFRAQNIGLWLIPLEKPLVSGTLTNMDLQGNIKKKYTVSYRFQFNPQRPREREGWPKDEAESFERLADAGELVPSFIPKCRNCSEFGHMASACPSDKIEKDRVVIKCYNCDEVGHRVRDCPIPRVDKFACKNCGKPGHKVADCPEPRSAAGVECRKCNEMGHFSKDCPKAGPRGCRNCGQEGHMAKECTEPKNPANIQCRNCDEMGHPSKECPKLRDMSRVKCMNCQQMGHYKSRCPNPHASEDDGFDAGNGDSGIPADSGFPVDSAGGGGEWEGGATTSGGGDDGW</sequence>
<accession>A0AAN7H076</accession>
<dbReference type="EMBL" id="MU865385">
    <property type="protein sequence ID" value="KAK4224734.1"/>
    <property type="molecule type" value="Genomic_DNA"/>
</dbReference>
<reference evidence="8" key="2">
    <citation type="submission" date="2023-05" db="EMBL/GenBank/DDBJ databases">
        <authorList>
            <consortium name="Lawrence Berkeley National Laboratory"/>
            <person name="Steindorff A."/>
            <person name="Hensen N."/>
            <person name="Bonometti L."/>
            <person name="Westerberg I."/>
            <person name="Brannstrom I.O."/>
            <person name="Guillou S."/>
            <person name="Cros-Aarteil S."/>
            <person name="Calhoun S."/>
            <person name="Haridas S."/>
            <person name="Kuo A."/>
            <person name="Mondo S."/>
            <person name="Pangilinan J."/>
            <person name="Riley R."/>
            <person name="Labutti K."/>
            <person name="Andreopoulos B."/>
            <person name="Lipzen A."/>
            <person name="Chen C."/>
            <person name="Yanf M."/>
            <person name="Daum C."/>
            <person name="Ng V."/>
            <person name="Clum A."/>
            <person name="Ohm R."/>
            <person name="Martin F."/>
            <person name="Silar P."/>
            <person name="Natvig D."/>
            <person name="Lalanne C."/>
            <person name="Gautier V."/>
            <person name="Ament-Velasquez S.L."/>
            <person name="Kruys A."/>
            <person name="Hutchinson M.I."/>
            <person name="Powell A.J."/>
            <person name="Barry K."/>
            <person name="Miller A.N."/>
            <person name="Grigoriev I.V."/>
            <person name="Debuchy R."/>
            <person name="Gladieux P."/>
            <person name="Thoren M.H."/>
            <person name="Johannesson H."/>
        </authorList>
    </citation>
    <scope>NUCLEOTIDE SEQUENCE</scope>
    <source>
        <strain evidence="8">CBS 990.96</strain>
    </source>
</reference>
<reference evidence="8" key="1">
    <citation type="journal article" date="2023" name="Mol. Phylogenet. Evol.">
        <title>Genome-scale phylogeny and comparative genomics of the fungal order Sordariales.</title>
        <authorList>
            <person name="Hensen N."/>
            <person name="Bonometti L."/>
            <person name="Westerberg I."/>
            <person name="Brannstrom I.O."/>
            <person name="Guillou S."/>
            <person name="Cros-Aarteil S."/>
            <person name="Calhoun S."/>
            <person name="Haridas S."/>
            <person name="Kuo A."/>
            <person name="Mondo S."/>
            <person name="Pangilinan J."/>
            <person name="Riley R."/>
            <person name="LaButti K."/>
            <person name="Andreopoulos B."/>
            <person name="Lipzen A."/>
            <person name="Chen C."/>
            <person name="Yan M."/>
            <person name="Daum C."/>
            <person name="Ng V."/>
            <person name="Clum A."/>
            <person name="Steindorff A."/>
            <person name="Ohm R.A."/>
            <person name="Martin F."/>
            <person name="Silar P."/>
            <person name="Natvig D.O."/>
            <person name="Lalanne C."/>
            <person name="Gautier V."/>
            <person name="Ament-Velasquez S.L."/>
            <person name="Kruys A."/>
            <person name="Hutchinson M.I."/>
            <person name="Powell A.J."/>
            <person name="Barry K."/>
            <person name="Miller A.N."/>
            <person name="Grigoriev I.V."/>
            <person name="Debuchy R."/>
            <person name="Gladieux P."/>
            <person name="Hiltunen Thoren M."/>
            <person name="Johannesson H."/>
        </authorList>
    </citation>
    <scope>NUCLEOTIDE SEQUENCE</scope>
    <source>
        <strain evidence="8">CBS 990.96</strain>
    </source>
</reference>
<dbReference type="SUPFAM" id="SSF57756">
    <property type="entry name" value="Retrovirus zinc finger-like domains"/>
    <property type="match status" value="5"/>
</dbReference>
<feature type="domain" description="CCHC-type" evidence="7">
    <location>
        <begin position="97"/>
        <end position="112"/>
    </location>
</feature>
<organism evidence="8 9">
    <name type="scientific">Podospora fimiseda</name>
    <dbReference type="NCBI Taxonomy" id="252190"/>
    <lineage>
        <taxon>Eukaryota</taxon>
        <taxon>Fungi</taxon>
        <taxon>Dikarya</taxon>
        <taxon>Ascomycota</taxon>
        <taxon>Pezizomycotina</taxon>
        <taxon>Sordariomycetes</taxon>
        <taxon>Sordariomycetidae</taxon>
        <taxon>Sordariales</taxon>
        <taxon>Podosporaceae</taxon>
        <taxon>Podospora</taxon>
    </lineage>
</organism>
<evidence type="ECO:0000256" key="3">
    <source>
        <dbReference type="ARBA" id="ARBA00022771"/>
    </source>
</evidence>
<gene>
    <name evidence="8" type="ORF">QBC38DRAFT_511585</name>
</gene>
<keyword evidence="3 5" id="KW-0863">Zinc-finger</keyword>
<dbReference type="Gene3D" id="4.10.60.10">
    <property type="entry name" value="Zinc finger, CCHC-type"/>
    <property type="match status" value="6"/>
</dbReference>
<feature type="compositionally biased region" description="Polar residues" evidence="6">
    <location>
        <begin position="15"/>
        <end position="31"/>
    </location>
</feature>
<evidence type="ECO:0000256" key="5">
    <source>
        <dbReference type="PROSITE-ProRule" id="PRU00047"/>
    </source>
</evidence>
<dbReference type="AlphaFoldDB" id="A0AAN7H076"/>
<dbReference type="PROSITE" id="PS50158">
    <property type="entry name" value="ZF_CCHC"/>
    <property type="match status" value="9"/>
</dbReference>